<organism evidence="19 20">
    <name type="scientific">Astatotilapia calliptera</name>
    <name type="common">Eastern happy</name>
    <name type="synonym">Chromis callipterus</name>
    <dbReference type="NCBI Taxonomy" id="8154"/>
    <lineage>
        <taxon>Eukaryota</taxon>
        <taxon>Metazoa</taxon>
        <taxon>Chordata</taxon>
        <taxon>Craniata</taxon>
        <taxon>Vertebrata</taxon>
        <taxon>Euteleostomi</taxon>
        <taxon>Actinopterygii</taxon>
        <taxon>Neopterygii</taxon>
        <taxon>Teleostei</taxon>
        <taxon>Neoteleostei</taxon>
        <taxon>Acanthomorphata</taxon>
        <taxon>Ovalentaria</taxon>
        <taxon>Cichlomorphae</taxon>
        <taxon>Cichliformes</taxon>
        <taxon>Cichlidae</taxon>
        <taxon>African cichlids</taxon>
        <taxon>Pseudocrenilabrinae</taxon>
        <taxon>Haplochromini</taxon>
        <taxon>Astatotilapia</taxon>
    </lineage>
</organism>
<evidence type="ECO:0000256" key="12">
    <source>
        <dbReference type="ARBA" id="ARBA00023180"/>
    </source>
</evidence>
<keyword evidence="10" id="KW-1015">Disulfide bond</keyword>
<evidence type="ECO:0000313" key="20">
    <source>
        <dbReference type="Proteomes" id="UP000265100"/>
    </source>
</evidence>
<keyword evidence="12" id="KW-0325">Glycoprotein</keyword>
<feature type="transmembrane region" description="Helical" evidence="16">
    <location>
        <begin position="603"/>
        <end position="624"/>
    </location>
</feature>
<dbReference type="Pfam" id="PF12349">
    <property type="entry name" value="Sterol-sensing"/>
    <property type="match status" value="1"/>
</dbReference>
<evidence type="ECO:0000256" key="4">
    <source>
        <dbReference type="ARBA" id="ARBA00022548"/>
    </source>
</evidence>
<reference evidence="19" key="2">
    <citation type="submission" date="2025-08" db="UniProtKB">
        <authorList>
            <consortium name="Ensembl"/>
        </authorList>
    </citation>
    <scope>IDENTIFICATION</scope>
</reference>
<gene>
    <name evidence="19" type="primary">NPC1L1</name>
</gene>
<dbReference type="GO" id="GO:0015485">
    <property type="term" value="F:cholesterol binding"/>
    <property type="evidence" value="ECO:0007669"/>
    <property type="project" value="TreeGrafter"/>
</dbReference>
<feature type="transmembrane region" description="Helical" evidence="16">
    <location>
        <begin position="1068"/>
        <end position="1090"/>
    </location>
</feature>
<keyword evidence="20" id="KW-1185">Reference proteome</keyword>
<comment type="similarity">
    <text evidence="2">Belongs to the patched family.</text>
</comment>
<feature type="region of interest" description="Disordered" evidence="15">
    <location>
        <begin position="1212"/>
        <end position="1260"/>
    </location>
</feature>
<keyword evidence="3" id="KW-0813">Transport</keyword>
<dbReference type="GO" id="GO:0042632">
    <property type="term" value="P:cholesterol homeostasis"/>
    <property type="evidence" value="ECO:0007669"/>
    <property type="project" value="TreeGrafter"/>
</dbReference>
<dbReference type="Gene3D" id="1.20.1640.10">
    <property type="entry name" value="Multidrug efflux transporter AcrB transmembrane domain"/>
    <property type="match status" value="2"/>
</dbReference>
<feature type="transmembrane region" description="Helical" evidence="16">
    <location>
        <begin position="742"/>
        <end position="767"/>
    </location>
</feature>
<dbReference type="PANTHER" id="PTHR45727:SF3">
    <property type="entry name" value="NPC1-LIKE INTRACELLULAR CHOLESTEROL TRANSPORTER 1"/>
    <property type="match status" value="1"/>
</dbReference>
<evidence type="ECO:0000256" key="5">
    <source>
        <dbReference type="ARBA" id="ARBA00022692"/>
    </source>
</evidence>
<dbReference type="Ensembl" id="ENSACLT00000047097.1">
    <property type="protein sequence ID" value="ENSACLP00000074771.1"/>
    <property type="gene ID" value="ENSACLG00000012053.2"/>
</dbReference>
<dbReference type="GO" id="GO:0012505">
    <property type="term" value="C:endomembrane system"/>
    <property type="evidence" value="ECO:0007669"/>
    <property type="project" value="UniProtKB-SubCell"/>
</dbReference>
<feature type="transmembrane region" description="Helical" evidence="16">
    <location>
        <begin position="349"/>
        <end position="370"/>
    </location>
</feature>
<comment type="subcellular location">
    <subcellularLocation>
        <location evidence="1">Endomembrane system</location>
        <topology evidence="1">Multi-pass membrane protein</topology>
    </subcellularLocation>
</comment>
<dbReference type="InterPro" id="IPR053956">
    <property type="entry name" value="NPC1_MLD"/>
</dbReference>
<keyword evidence="8" id="KW-0443">Lipid metabolism</keyword>
<dbReference type="GO" id="GO:0030301">
    <property type="term" value="P:cholesterol transport"/>
    <property type="evidence" value="ECO:0007669"/>
    <property type="project" value="UniProtKB-ARBA"/>
</dbReference>
<dbReference type="Pfam" id="PF22314">
    <property type="entry name" value="NPC1_MLD"/>
    <property type="match status" value="1"/>
</dbReference>
<evidence type="ECO:0000256" key="14">
    <source>
        <dbReference type="ARBA" id="ARBA00034049"/>
    </source>
</evidence>
<sequence>MMRLAALVIFINIVSLSEAQHEPGYCVFYDECGRNPLLNNTLIDPIVPCLNYTRAKLVTGDHYKILKQVCPMFDQGESSTYACCTIKQLGSLEKSLTLSKAVLVRCPSCAYNFAHLHCINTCSPNQSQTVKVTRVMNVTEQNRTREAVLGYQAFIGKTFADTSFQSCKNVRIPATIGGYAIATMCGRYGSKLCTPQRWYDFQGDSSNGLAPLDIDFKIIQEGDTTGLPEGVIPYNGVALMCNETTPTGGDVCSCQDCQESCPSVLPPSPVAGPFTLLGTNGYLVISIILLILLILSFVLYLSVSWWVASQKNKKKGIHRGKEVTCAETNSLAAQAYLSSQFRIWGTIMASYPLTVLLLSLIVVAVLSVGLKDIKLTTDPVELWSAPNSRARQEKEFHDTYFDPFYRTNQVILTAPGRKSHIYDSLLFGPQNFSGIMSKELIIELLELQTRIQFWSDDLNRTASLKDVCFAPLNPNNPSLTDCAVNSLPQYFQNTFIKKNCNQHHITDLGMSCMADYGAPVFPFLAVGGYEDDAFSSAEAFILTFSLNNYARSDPKFKVAMQWEKEFLKIVQEYQKDPKNSFTFAYMAERSLEDEINRTTAEDIPIFMISYAVIFVYIAVALGEHSSWKRLLVDSKFLVGLGGILVVACSVLASMGFYSWIGIPSSLVILQVVPFLVLAVGADNIFIFVLEYQRDVRRPHETREEQIGRVLGNVAPSMLLCSLSESVCFFLGALSTMPAVKSFALYAALAVLMDFALQMTAFVALLSLDARRQDNNRCELLCCIKVSKQRPKKPNKGFLMPFMKKYYAPVLLHRYTRIIVYFEVGVPVYFVTKKGFNFTSVEGMNAVCSSVGCDQFSLTQKIQYATNYPERSYVAIPANSWVDDFIDWLNPQSKCCRLYTNGPNVGHFCPANESGLICAKRCLARPDNDTVRPTVAQFNRYLPDFLTNRPDLQCSKGGLGAYDKAVVRDESGEIIASRFMAYHTPLTNSQEFTAALKMARELADKITQGMRLVPGTSPDFEVFPYTITYVFYEQYLTIVNEGLFNISLCLLPTFVVCCLLLGLDLRSGLLNLLTIVMIVVDTVGVMTLWSIDYNAVALINLVTAVGISVEFVSHMTRSFALSTKPTRVERAIEATAKMGSAVFAGVAMTNLPGIIVLAFAKAQLIQIFFFRLNLVITLLGMAHGLIFLPVVLSYFGPGVNKAVLLQFQQEKEKDREKAETNSHTRQVYDNISYEGNEIKQDPYSNTVDESGSKTVGKTDRL</sequence>
<dbReference type="PANTHER" id="PTHR45727">
    <property type="entry name" value="NPC INTRACELLULAR CHOLESTEROL TRANSPORTER 1"/>
    <property type="match status" value="1"/>
</dbReference>
<proteinExistence type="inferred from homology"/>
<feature type="transmembrane region" description="Helical" evidence="16">
    <location>
        <begin position="1171"/>
        <end position="1194"/>
    </location>
</feature>
<dbReference type="GO" id="GO:0005886">
    <property type="term" value="C:plasma membrane"/>
    <property type="evidence" value="ECO:0007669"/>
    <property type="project" value="TreeGrafter"/>
</dbReference>
<keyword evidence="9 16" id="KW-0472">Membrane</keyword>
<dbReference type="Pfam" id="PF16414">
    <property type="entry name" value="NPC1_N"/>
    <property type="match status" value="1"/>
</dbReference>
<dbReference type="Proteomes" id="UP000265100">
    <property type="component" value="Chromosome 12"/>
</dbReference>
<dbReference type="SUPFAM" id="SSF82866">
    <property type="entry name" value="Multidrug efflux transporter AcrB transmembrane domain"/>
    <property type="match status" value="2"/>
</dbReference>
<reference evidence="19" key="3">
    <citation type="submission" date="2025-09" db="UniProtKB">
        <authorList>
            <consortium name="Ensembl"/>
        </authorList>
    </citation>
    <scope>IDENTIFICATION</scope>
</reference>
<evidence type="ECO:0000256" key="2">
    <source>
        <dbReference type="ARBA" id="ARBA00005585"/>
    </source>
</evidence>
<evidence type="ECO:0000256" key="1">
    <source>
        <dbReference type="ARBA" id="ARBA00004127"/>
    </source>
</evidence>
<evidence type="ECO:0000256" key="15">
    <source>
        <dbReference type="SAM" id="MobiDB-lite"/>
    </source>
</evidence>
<feature type="domain" description="SSD" evidence="18">
    <location>
        <begin position="602"/>
        <end position="767"/>
    </location>
</feature>
<feature type="transmembrane region" description="Helical" evidence="16">
    <location>
        <begin position="636"/>
        <end position="660"/>
    </location>
</feature>
<feature type="transmembrane region" description="Helical" evidence="16">
    <location>
        <begin position="666"/>
        <end position="689"/>
    </location>
</feature>
<feature type="compositionally biased region" description="Basic and acidic residues" evidence="15">
    <location>
        <begin position="1212"/>
        <end position="1221"/>
    </location>
</feature>
<feature type="signal peptide" evidence="17">
    <location>
        <begin position="1"/>
        <end position="19"/>
    </location>
</feature>
<dbReference type="InterPro" id="IPR053958">
    <property type="entry name" value="HMGCR/SNAP/NPC1-like_SSD"/>
</dbReference>
<feature type="compositionally biased region" description="Polar residues" evidence="15">
    <location>
        <begin position="1241"/>
        <end position="1254"/>
    </location>
</feature>
<evidence type="ECO:0000256" key="7">
    <source>
        <dbReference type="ARBA" id="ARBA00022989"/>
    </source>
</evidence>
<evidence type="ECO:0000313" key="19">
    <source>
        <dbReference type="Ensembl" id="ENSACLP00000074771.1"/>
    </source>
</evidence>
<evidence type="ECO:0000256" key="13">
    <source>
        <dbReference type="ARBA" id="ARBA00023221"/>
    </source>
</evidence>
<evidence type="ECO:0000256" key="16">
    <source>
        <dbReference type="SAM" id="Phobius"/>
    </source>
</evidence>
<comment type="catalytic activity">
    <reaction evidence="14">
        <text>cholesterol(in) = cholesterol(out)</text>
        <dbReference type="Rhea" id="RHEA:39747"/>
        <dbReference type="ChEBI" id="CHEBI:16113"/>
    </reaction>
</comment>
<dbReference type="InterPro" id="IPR000731">
    <property type="entry name" value="SSD"/>
</dbReference>
<evidence type="ECO:0000256" key="10">
    <source>
        <dbReference type="ARBA" id="ARBA00023157"/>
    </source>
</evidence>
<evidence type="ECO:0000256" key="9">
    <source>
        <dbReference type="ARBA" id="ARBA00023136"/>
    </source>
</evidence>
<protein>
    <recommendedName>
        <fullName evidence="18">SSD domain-containing protein</fullName>
    </recommendedName>
</protein>
<keyword evidence="5 16" id="KW-0812">Transmembrane</keyword>
<keyword evidence="6 17" id="KW-0732">Signal</keyword>
<dbReference type="GeneTree" id="ENSGT00940000159904"/>
<reference evidence="19" key="1">
    <citation type="submission" date="2018-05" db="EMBL/GenBank/DDBJ databases">
        <authorList>
            <person name="Datahose"/>
        </authorList>
    </citation>
    <scope>NUCLEOTIDE SEQUENCE</scope>
</reference>
<feature type="chain" id="PRO_5044336011" description="SSD domain-containing protein" evidence="17">
    <location>
        <begin position="20"/>
        <end position="1260"/>
    </location>
</feature>
<dbReference type="GO" id="GO:0008203">
    <property type="term" value="P:cholesterol metabolic process"/>
    <property type="evidence" value="ECO:0007669"/>
    <property type="project" value="UniProtKB-KW"/>
</dbReference>
<keyword evidence="11" id="KW-1207">Sterol metabolism</keyword>
<dbReference type="FunFam" id="1.20.1640.10:FF:000008">
    <property type="entry name" value="NPC intracellular cholesterol transporter 1"/>
    <property type="match status" value="1"/>
</dbReference>
<dbReference type="FunFam" id="1.20.1640.10:FF:000010">
    <property type="entry name" value="NPC intracellular cholesterol transporter 1"/>
    <property type="match status" value="1"/>
</dbReference>
<feature type="transmembrane region" description="Helical" evidence="16">
    <location>
        <begin position="709"/>
        <end position="736"/>
    </location>
</feature>
<evidence type="ECO:0000256" key="11">
    <source>
        <dbReference type="ARBA" id="ARBA00023166"/>
    </source>
</evidence>
<dbReference type="PROSITE" id="PS50156">
    <property type="entry name" value="SSD"/>
    <property type="match status" value="1"/>
</dbReference>
<keyword evidence="13" id="KW-0753">Steroid metabolism</keyword>
<evidence type="ECO:0000256" key="17">
    <source>
        <dbReference type="SAM" id="SignalP"/>
    </source>
</evidence>
<name>A0AAX7VEN0_ASTCA</name>
<keyword evidence="4" id="KW-0153">Cholesterol metabolism</keyword>
<feature type="transmembrane region" description="Helical" evidence="16">
    <location>
        <begin position="282"/>
        <end position="308"/>
    </location>
</feature>
<evidence type="ECO:0000256" key="8">
    <source>
        <dbReference type="ARBA" id="ARBA00023098"/>
    </source>
</evidence>
<evidence type="ECO:0000256" key="3">
    <source>
        <dbReference type="ARBA" id="ARBA00022448"/>
    </source>
</evidence>
<dbReference type="GO" id="GO:0030299">
    <property type="term" value="P:intestinal cholesterol absorption"/>
    <property type="evidence" value="ECO:0007669"/>
    <property type="project" value="TreeGrafter"/>
</dbReference>
<dbReference type="InterPro" id="IPR032190">
    <property type="entry name" value="NPC1_N"/>
</dbReference>
<evidence type="ECO:0000259" key="18">
    <source>
        <dbReference type="PROSITE" id="PS50156"/>
    </source>
</evidence>
<feature type="transmembrane region" description="Helical" evidence="16">
    <location>
        <begin position="1139"/>
        <end position="1159"/>
    </location>
</feature>
<accession>A0AAX7VEN0</accession>
<feature type="transmembrane region" description="Helical" evidence="16">
    <location>
        <begin position="1042"/>
        <end position="1062"/>
    </location>
</feature>
<evidence type="ECO:0000256" key="6">
    <source>
        <dbReference type="ARBA" id="ARBA00022729"/>
    </source>
</evidence>
<keyword evidence="7 16" id="KW-1133">Transmembrane helix</keyword>
<feature type="transmembrane region" description="Helical" evidence="16">
    <location>
        <begin position="1097"/>
        <end position="1119"/>
    </location>
</feature>
<dbReference type="AlphaFoldDB" id="A0AAX7VEN0"/>